<protein>
    <recommendedName>
        <fullName evidence="2">Phosphodiester glycosidase domain-containing protein</fullName>
    </recommendedName>
</protein>
<feature type="chain" id="PRO_5007137817" description="Phosphodiester glycosidase domain-containing protein" evidence="1">
    <location>
        <begin position="23"/>
        <end position="273"/>
    </location>
</feature>
<dbReference type="PATRIC" id="fig|294.195.peg.3003"/>
<accession>A0A109KW81</accession>
<name>A0A109KW81_PSEFL</name>
<comment type="caution">
    <text evidence="3">The sequence shown here is derived from an EMBL/GenBank/DDBJ whole genome shotgun (WGS) entry which is preliminary data.</text>
</comment>
<feature type="signal peptide" evidence="1">
    <location>
        <begin position="1"/>
        <end position="22"/>
    </location>
</feature>
<dbReference type="EMBL" id="LCYC01000039">
    <property type="protein sequence ID" value="KWV76470.1"/>
    <property type="molecule type" value="Genomic_DNA"/>
</dbReference>
<evidence type="ECO:0000259" key="2">
    <source>
        <dbReference type="Pfam" id="PF09992"/>
    </source>
</evidence>
<dbReference type="AlphaFoldDB" id="A0A109KW81"/>
<dbReference type="RefSeq" id="WP_056787059.1">
    <property type="nucleotide sequence ID" value="NZ_LCYC01000039.1"/>
</dbReference>
<reference evidence="3 4" key="1">
    <citation type="submission" date="2015-05" db="EMBL/GenBank/DDBJ databases">
        <title>A genomic and transcriptomic approach to investigate the blue pigment phenotype in Pseudomonas fluorescens.</title>
        <authorList>
            <person name="Andreani N.A."/>
            <person name="Cardazzo B."/>
        </authorList>
    </citation>
    <scope>NUCLEOTIDE SEQUENCE [LARGE SCALE GENOMIC DNA]</scope>
    <source>
        <strain evidence="3 4">Ps_40</strain>
    </source>
</reference>
<gene>
    <name evidence="3" type="ORF">PFL603g_02811</name>
</gene>
<dbReference type="InterPro" id="IPR018711">
    <property type="entry name" value="NAGPA"/>
</dbReference>
<dbReference type="Pfam" id="PF09992">
    <property type="entry name" value="NAGPA"/>
    <property type="match status" value="1"/>
</dbReference>
<keyword evidence="1" id="KW-0732">Signal</keyword>
<dbReference type="Proteomes" id="UP000063434">
    <property type="component" value="Unassembled WGS sequence"/>
</dbReference>
<proteinExistence type="predicted"/>
<organism evidence="3 4">
    <name type="scientific">Pseudomonas fluorescens</name>
    <dbReference type="NCBI Taxonomy" id="294"/>
    <lineage>
        <taxon>Bacteria</taxon>
        <taxon>Pseudomonadati</taxon>
        <taxon>Pseudomonadota</taxon>
        <taxon>Gammaproteobacteria</taxon>
        <taxon>Pseudomonadales</taxon>
        <taxon>Pseudomonadaceae</taxon>
        <taxon>Pseudomonas</taxon>
    </lineage>
</organism>
<evidence type="ECO:0000313" key="4">
    <source>
        <dbReference type="Proteomes" id="UP000063434"/>
    </source>
</evidence>
<evidence type="ECO:0000256" key="1">
    <source>
        <dbReference type="SAM" id="SignalP"/>
    </source>
</evidence>
<evidence type="ECO:0000313" key="3">
    <source>
        <dbReference type="EMBL" id="KWV76470.1"/>
    </source>
</evidence>
<feature type="domain" description="Phosphodiester glycosidase" evidence="2">
    <location>
        <begin position="92"/>
        <end position="243"/>
    </location>
</feature>
<sequence>MKWMSALLLCFMSAFCLSSVYGANLVSVFDQEHEVFHWPLPHEGDVTLHQSGEFQIVAVYIPNDTSTLSVHKIEKKGTAESLYAPLVKKNTLVIASGGFFGFKLNGKEQPLGLVRSNGKRLVNLIPWDHGGVLVSDQNGHAKVIPASNRNQAGAWSDALQSKPIIINSGKVDVAKNLRDAEFNRVAIGFTREGDILLVGTFQTFGQAATLVDFAEVYKRIAEDRGLQIHRALAMDGGAGAQITLPTLKRRFGDTGRSYFPNAMRIDSKLGGIN</sequence>